<keyword evidence="3 5" id="KW-1015">Disulfide bond</keyword>
<dbReference type="GO" id="GO:0070062">
    <property type="term" value="C:extracellular exosome"/>
    <property type="evidence" value="ECO:0007669"/>
    <property type="project" value="TreeGrafter"/>
</dbReference>
<evidence type="ECO:0000259" key="7">
    <source>
        <dbReference type="PROSITE" id="PS50234"/>
    </source>
</evidence>
<evidence type="ECO:0000256" key="5">
    <source>
        <dbReference type="PROSITE-ProRule" id="PRU00302"/>
    </source>
</evidence>
<dbReference type="SUPFAM" id="SSF53300">
    <property type="entry name" value="vWA-like"/>
    <property type="match status" value="1"/>
</dbReference>
<comment type="caution">
    <text evidence="5">Lacks conserved residue(s) required for the propagation of feature annotation.</text>
</comment>
<feature type="disulfide bond" evidence="5">
    <location>
        <begin position="182"/>
        <end position="209"/>
    </location>
</feature>
<dbReference type="InterPro" id="IPR002035">
    <property type="entry name" value="VWF_A"/>
</dbReference>
<dbReference type="PROSITE" id="PS50923">
    <property type="entry name" value="SUSHI"/>
    <property type="match status" value="2"/>
</dbReference>
<evidence type="ECO:0000256" key="1">
    <source>
        <dbReference type="ARBA" id="ARBA00022659"/>
    </source>
</evidence>
<dbReference type="InterPro" id="IPR036465">
    <property type="entry name" value="vWFA_dom_sf"/>
</dbReference>
<dbReference type="GO" id="GO:0006956">
    <property type="term" value="P:complement activation"/>
    <property type="evidence" value="ECO:0007669"/>
    <property type="project" value="TreeGrafter"/>
</dbReference>
<dbReference type="GO" id="GO:0009617">
    <property type="term" value="P:response to bacterium"/>
    <property type="evidence" value="ECO:0007669"/>
    <property type="project" value="TreeGrafter"/>
</dbReference>
<dbReference type="AlphaFoldDB" id="A0A452GF19"/>
<evidence type="ECO:0000313" key="9">
    <source>
        <dbReference type="Ensembl" id="ENSGAGP00000000132.1"/>
    </source>
</evidence>
<reference evidence="9" key="3">
    <citation type="submission" date="2025-09" db="UniProtKB">
        <authorList>
            <consortium name="Ensembl"/>
        </authorList>
    </citation>
    <scope>IDENTIFICATION</scope>
</reference>
<dbReference type="PROSITE" id="PS50234">
    <property type="entry name" value="VWFA"/>
    <property type="match status" value="1"/>
</dbReference>
<dbReference type="STRING" id="38772.ENSGAGP00000000132"/>
<feature type="domain" description="Sushi" evidence="8">
    <location>
        <begin position="92"/>
        <end position="151"/>
    </location>
</feature>
<evidence type="ECO:0000256" key="6">
    <source>
        <dbReference type="SAM" id="SignalP"/>
    </source>
</evidence>
<protein>
    <submittedName>
        <fullName evidence="9">Uncharacterized protein</fullName>
    </submittedName>
</protein>
<feature type="disulfide bond" evidence="5">
    <location>
        <begin position="122"/>
        <end position="149"/>
    </location>
</feature>
<dbReference type="SUPFAM" id="SSF57535">
    <property type="entry name" value="Complement control module/SCR domain"/>
    <property type="match status" value="2"/>
</dbReference>
<proteinExistence type="predicted"/>
<dbReference type="InterPro" id="IPR000436">
    <property type="entry name" value="Sushi_SCR_CCP_dom"/>
</dbReference>
<evidence type="ECO:0000256" key="4">
    <source>
        <dbReference type="ARBA" id="ARBA00023180"/>
    </source>
</evidence>
<keyword evidence="2" id="KW-0677">Repeat</keyword>
<reference evidence="10" key="1">
    <citation type="journal article" date="2017" name="PLoS ONE">
        <title>The Agassiz's desert tortoise genome provides a resource for the conservation of a threatened species.</title>
        <authorList>
            <person name="Tollis M."/>
            <person name="DeNardo D.F."/>
            <person name="Cornelius J.A."/>
            <person name="Dolby G.A."/>
            <person name="Edwards T."/>
            <person name="Henen B.T."/>
            <person name="Karl A.E."/>
            <person name="Murphy R.W."/>
            <person name="Kusumi K."/>
        </authorList>
    </citation>
    <scope>NUCLEOTIDE SEQUENCE [LARGE SCALE GENOMIC DNA]</scope>
</reference>
<name>A0A452GF19_9SAUR</name>
<dbReference type="InterPro" id="IPR035976">
    <property type="entry name" value="Sushi/SCR/CCP_sf"/>
</dbReference>
<feature type="domain" description="Sushi" evidence="8">
    <location>
        <begin position="154"/>
        <end position="211"/>
    </location>
</feature>
<dbReference type="Gene3D" id="3.40.50.410">
    <property type="entry name" value="von Willebrand factor, type A domain"/>
    <property type="match status" value="1"/>
</dbReference>
<dbReference type="PANTHER" id="PTHR46393:SF1">
    <property type="entry name" value="COMPLEMENT FACTOR B"/>
    <property type="match status" value="1"/>
</dbReference>
<dbReference type="Pfam" id="PF00084">
    <property type="entry name" value="Sushi"/>
    <property type="match status" value="2"/>
</dbReference>
<dbReference type="FunFam" id="2.10.70.10:FF:000019">
    <property type="entry name" value="Complement factor b,-like"/>
    <property type="match status" value="1"/>
</dbReference>
<keyword evidence="4" id="KW-0325">Glycoprotein</keyword>
<dbReference type="PANTHER" id="PTHR46393">
    <property type="entry name" value="SUSHI DOMAIN-CONTAINING PROTEIN"/>
    <property type="match status" value="1"/>
</dbReference>
<keyword evidence="6" id="KW-0732">Signal</keyword>
<feature type="domain" description="VWFA" evidence="7">
    <location>
        <begin position="256"/>
        <end position="299"/>
    </location>
</feature>
<feature type="signal peptide" evidence="6">
    <location>
        <begin position="1"/>
        <end position="19"/>
    </location>
</feature>
<keyword evidence="10" id="KW-1185">Reference proteome</keyword>
<evidence type="ECO:0000259" key="8">
    <source>
        <dbReference type="PROSITE" id="PS50923"/>
    </source>
</evidence>
<evidence type="ECO:0000256" key="3">
    <source>
        <dbReference type="ARBA" id="ARBA00023157"/>
    </source>
</evidence>
<reference evidence="9" key="2">
    <citation type="submission" date="2025-08" db="UniProtKB">
        <authorList>
            <consortium name="Ensembl"/>
        </authorList>
    </citation>
    <scope>IDENTIFICATION</scope>
</reference>
<dbReference type="CDD" id="cd00033">
    <property type="entry name" value="CCP"/>
    <property type="match status" value="2"/>
</dbReference>
<accession>A0A452GF19</accession>
<dbReference type="Ensembl" id="ENSGAGT00000000154.1">
    <property type="protein sequence ID" value="ENSGAGP00000000132.1"/>
    <property type="gene ID" value="ENSGAGG00000000092.1"/>
</dbReference>
<sequence>CGGVPGLALMLSFPPGAAASDTPSCDPQAAPIVGGSARVQRQGQMLVYQCPAGQFPYPTPIRELEEMSGCWEVSEGHGGAPRTDHSPVPAAIQCPGPLEFDNGHFHPRQPRYNISQTLTFECFEGYTLRGPHNRTCLPNGKWSGGTAICDDGEGQCPDPGIPIGATKDGQLYRVEDRVRYRCGRGLVMFGSKERTCQESGAWSGTQPECRDPSTYDTPEEVSSAFIGGSSRPLTPPLSAAENVKRKIVIEAGGSMNIYLVLDASDSVGEGNFSRARDVLVQLIEKVGTPPKTPGTPTIP</sequence>
<keyword evidence="1 5" id="KW-0768">Sushi</keyword>
<evidence type="ECO:0000313" key="10">
    <source>
        <dbReference type="Proteomes" id="UP000291020"/>
    </source>
</evidence>
<feature type="chain" id="PRO_5019314984" evidence="6">
    <location>
        <begin position="20"/>
        <end position="299"/>
    </location>
</feature>
<evidence type="ECO:0000256" key="2">
    <source>
        <dbReference type="ARBA" id="ARBA00022737"/>
    </source>
</evidence>
<dbReference type="SMART" id="SM00032">
    <property type="entry name" value="CCP"/>
    <property type="match status" value="2"/>
</dbReference>
<dbReference type="Gene3D" id="2.10.70.10">
    <property type="entry name" value="Complement Module, domain 1"/>
    <property type="match status" value="3"/>
</dbReference>
<organism evidence="9 10">
    <name type="scientific">Gopherus agassizii</name>
    <name type="common">Agassiz's desert tortoise</name>
    <dbReference type="NCBI Taxonomy" id="38772"/>
    <lineage>
        <taxon>Eukaryota</taxon>
        <taxon>Metazoa</taxon>
        <taxon>Chordata</taxon>
        <taxon>Craniata</taxon>
        <taxon>Vertebrata</taxon>
        <taxon>Euteleostomi</taxon>
        <taxon>Archelosauria</taxon>
        <taxon>Testudinata</taxon>
        <taxon>Testudines</taxon>
        <taxon>Cryptodira</taxon>
        <taxon>Durocryptodira</taxon>
        <taxon>Testudinoidea</taxon>
        <taxon>Testudinidae</taxon>
        <taxon>Gopherus</taxon>
    </lineage>
</organism>
<dbReference type="Proteomes" id="UP000291020">
    <property type="component" value="Unassembled WGS sequence"/>
</dbReference>